<name>A0A077WU96_9FUNG</name>
<feature type="region of interest" description="Disordered" evidence="13">
    <location>
        <begin position="352"/>
        <end position="406"/>
    </location>
</feature>
<organism evidence="16">
    <name type="scientific">Lichtheimia ramosa</name>
    <dbReference type="NCBI Taxonomy" id="688394"/>
    <lineage>
        <taxon>Eukaryota</taxon>
        <taxon>Fungi</taxon>
        <taxon>Fungi incertae sedis</taxon>
        <taxon>Mucoromycota</taxon>
        <taxon>Mucoromycotina</taxon>
        <taxon>Mucoromycetes</taxon>
        <taxon>Mucorales</taxon>
        <taxon>Lichtheimiaceae</taxon>
        <taxon>Lichtheimia</taxon>
    </lineage>
</organism>
<dbReference type="InterPro" id="IPR027484">
    <property type="entry name" value="PInositol-4-P-5-kinase_N"/>
</dbReference>
<evidence type="ECO:0000256" key="3">
    <source>
        <dbReference type="ARBA" id="ARBA00022679"/>
    </source>
</evidence>
<dbReference type="Gene3D" id="3.50.7.10">
    <property type="entry name" value="GroEL"/>
    <property type="match status" value="1"/>
</dbReference>
<dbReference type="SUPFAM" id="SSF57903">
    <property type="entry name" value="FYVE/PHD zinc finger"/>
    <property type="match status" value="1"/>
</dbReference>
<evidence type="ECO:0000256" key="2">
    <source>
        <dbReference type="ARBA" id="ARBA00012009"/>
    </source>
</evidence>
<feature type="compositionally biased region" description="Polar residues" evidence="13">
    <location>
        <begin position="614"/>
        <end position="624"/>
    </location>
</feature>
<dbReference type="Gene3D" id="3.30.800.10">
    <property type="entry name" value="Phosphatidylinositol Phosphate Kinase II Beta"/>
    <property type="match status" value="1"/>
</dbReference>
<evidence type="ECO:0000256" key="12">
    <source>
        <dbReference type="PROSITE-ProRule" id="PRU00781"/>
    </source>
</evidence>
<dbReference type="PROSITE" id="PS51455">
    <property type="entry name" value="PIPK"/>
    <property type="match status" value="1"/>
</dbReference>
<feature type="compositionally biased region" description="Acidic residues" evidence="13">
    <location>
        <begin position="1846"/>
        <end position="1862"/>
    </location>
</feature>
<evidence type="ECO:0000256" key="5">
    <source>
        <dbReference type="ARBA" id="ARBA00022741"/>
    </source>
</evidence>
<dbReference type="OrthoDB" id="158357at2759"/>
<feature type="domain" description="PIPK" evidence="15">
    <location>
        <begin position="2089"/>
        <end position="2412"/>
    </location>
</feature>
<feature type="compositionally biased region" description="Basic residues" evidence="13">
    <location>
        <begin position="1903"/>
        <end position="1913"/>
    </location>
</feature>
<feature type="region of interest" description="Disordered" evidence="13">
    <location>
        <begin position="1844"/>
        <end position="1882"/>
    </location>
</feature>
<evidence type="ECO:0000256" key="10">
    <source>
        <dbReference type="ARBA" id="ARBA00075294"/>
    </source>
</evidence>
<dbReference type="SUPFAM" id="SSF52029">
    <property type="entry name" value="GroEL apical domain-like"/>
    <property type="match status" value="1"/>
</dbReference>
<comment type="catalytic activity">
    <reaction evidence="1">
        <text>a 1,2-diacyl-sn-glycero-3-phospho-(1D-myo-inositol-3-phosphate) + ATP = a 1,2-diacyl-sn-glycero-3-phospho-(1D-myo-inositol-3,5-bisphosphate) + ADP + H(+)</text>
        <dbReference type="Rhea" id="RHEA:13609"/>
        <dbReference type="ChEBI" id="CHEBI:15378"/>
        <dbReference type="ChEBI" id="CHEBI:30616"/>
        <dbReference type="ChEBI" id="CHEBI:57923"/>
        <dbReference type="ChEBI" id="CHEBI:58088"/>
        <dbReference type="ChEBI" id="CHEBI:456216"/>
        <dbReference type="EC" id="2.7.1.150"/>
    </reaction>
</comment>
<feature type="region of interest" description="Disordered" evidence="13">
    <location>
        <begin position="1903"/>
        <end position="2007"/>
    </location>
</feature>
<dbReference type="PANTHER" id="PTHR45748">
    <property type="entry name" value="1-PHOSPHATIDYLINOSITOL 3-PHOSPHATE 5-KINASE-RELATED"/>
    <property type="match status" value="1"/>
</dbReference>
<feature type="compositionally biased region" description="Low complexity" evidence="13">
    <location>
        <begin position="55"/>
        <end position="71"/>
    </location>
</feature>
<dbReference type="InterPro" id="IPR044769">
    <property type="entry name" value="PIKfyve_PIPKc"/>
</dbReference>
<evidence type="ECO:0000259" key="14">
    <source>
        <dbReference type="PROSITE" id="PS50178"/>
    </source>
</evidence>
<dbReference type="SUPFAM" id="SSF56104">
    <property type="entry name" value="SAICAR synthase-like"/>
    <property type="match status" value="1"/>
</dbReference>
<feature type="region of interest" description="Disordered" evidence="13">
    <location>
        <begin position="1751"/>
        <end position="1829"/>
    </location>
</feature>
<feature type="compositionally biased region" description="Low complexity" evidence="13">
    <location>
        <begin position="376"/>
        <end position="388"/>
    </location>
</feature>
<accession>A0A077WU96</accession>
<dbReference type="PROSITE" id="PS50178">
    <property type="entry name" value="ZF_FYVE"/>
    <property type="match status" value="1"/>
</dbReference>
<feature type="compositionally biased region" description="Low complexity" evidence="13">
    <location>
        <begin position="1717"/>
        <end position="1726"/>
    </location>
</feature>
<feature type="region of interest" description="Disordered" evidence="13">
    <location>
        <begin position="558"/>
        <end position="579"/>
    </location>
</feature>
<sequence>MTNHAYIPSRILGQDDLSTLTSFNLYDATRDEGDQDNVFSRILHKVRGAVTNNESYQPSHSSSFSSKSSSSGVHGAGGVMGDPGTTTTTVANGCHGRLEQYIYQRRSSASSSTTTHLQQHDMMMENNVLPAESISARASLDDTTTMRCDEDGGPITKMNSNDSDTQSVMTNFSVSNYHSLNRVIAQLRGETIKSVNTEYWMPDEQCKECFDCNARFKFYRRKHHCRICGQIFCGKCASDIIQGERIGQSGPVRVCKFCFSKLQAQERQNQQDATSVYHHLDHEAHSDIDPDSIVGLSPVLPGHRPPISTPKMQIPTTSIKSHQVGDYGGENSTTLALEIPTTHSLLPYALVNNSAGHLPPPPPPPSPPPPPPPPSSSSSTTAPTTTATMNQSSFGVSSIQQPTTSEPDLSLKKLLLATIRPRSRTNTMTSASGDAYASAPGSPIPFRRSSSYNPHSNNGDGGGGTLLPSNEYIFSGYDSEDEDARKWDKSPQNLLNFLGGGNPDRSGLFDDNDDEILNHSATTTTTMDSSSPVPLSSASKMRRKRAEELWSFEHRSNSMRRRRSLTGAAPTSSRSVRQRTHSLMRNAPITTANFTEEASTLTKDVVGENQPTIITENGNSSPMLNTPPTTTATTTSNPTARSSTGMDEQQHHLQLLPPSAPRRHRRVNSAPVNIELNAASLDHMRKMLRQLLQEAVDRTGNPALDDQWEDVLMNLLLKVSDNIQPDIRGGDEIDIRHYVKIKKIAGGRPQDSYYVKGVVCSKNVAHKRMVKTIHNPKILILLFPLEWSRDYWGDHQLQSIDRVLAQEKDFLEKLVNRIVALKPSVVLVNSNVSRIALDHLIKADIVVAYNVKLSILDAVARCTGASIISSFLQLNTDGLTLGHCGLFETKTLVHDLIPNRRKTFLIFRHCPPELGATIILRGGNVETLRVIKRILDFMVFVVHNLRLESFLLRDLTKIRHAIQAPTTSTLSKEDATTEQEASMVIPNKQPSSTSFCSQDNNSEITAVDSGATSTEPFKCLEPVHELIRQYENVTLSASPLVVLPPPHLLLRLKETQSKLASRIAEQAPEGLCHSESIPTKLSAMSNYFRSFDQVMLGDPEYDQLIEEHHHRSRAMEAYIGSDGNDTLSPSFHQHLVVLYMSVCSVTGVPCQGPEMRMFEYYRPESDLTLGQYIEDIAMDAHTACVSTMCDRTMIEHYRSYGHGTSKINVALEPIQGPPPIMSANNILMWSYCKSCDANSLLVPMSENSWKYSFGKFLELMFYQAEDRSAGNQWCPHGMFRDHVHYFGYKGMAVRFQYEVIDPHEVHVPPMHLYLNPSTQASLKDAALDGTRIKITRFFDSIVERNKGFLLDIVQPDRVDECKEHLADMSQRAMGEKKQLLQYLQSVYATTPASDTLSLNIVRIKLQMSVIQWDAEYADFVRQYVRPERELRRHLRKMFPTETGFTSMIASLDLRTKRTIESPDLPLLDVGLDGCYDHLSQSPPTISEQTKLLDLPMLGESPTTASPWLEEEARLDHLMEHMMRDSNGSPPTTAAALSVARTTTTSSSQPATSNITAHDIVSTAESSDILDPSVARRLSLELMKDTTSTRKTISAHYDEMDDHVSAAPSRPQVKRRTHSHQKQQSNACSKQQTEEEDETLRRAQRRKANEHKRLSFPAALSSHAAMLPLLSHNAYKRFADLLPSDQQQPGLVTELSSSRSSPPLGSKQQRRKNDKQHQQQQQQQQQQQHDENQSTMSNTKRELALSGYRYGYKGSTERGTAATRRLPHAARPFSRQRPVSMEVTPVASSSSSQQHENRRNVKFATNNNTPLTNSRQDVKASRSVRQRLPSRSSIEVYTTIRELVREESDDEFQPSESDDDDESSSSSSDGKQHEDEEQASPIFSLLYTDEYDESLGREILPHHLQRLKHRKKPGVNKVQEMDDSGASTTQVPHLTFDEDDDTTTTTTEEKKKPCNIPSPSSSPHHPHQHNTISDFRSERRPIPGHHHHAASMSTLEPGGNLELSSSGPERGSFLRAITNILAEKGLGNLLPLEYPLSPLEHLFPGSLIVVGEDEPSTIIAYTLSCDDYLTKLKEIQKGNAQADTTTGDEQSIHGGGGSSSSLHGDYMSEKASVDGVSCTTTTADPATGMVIERTLRSKSGTHMKYYFTDSTTKFFCKIFFVEQFDALRRNCGCEESYIASLASCCKWDSSGGKSGSVFLKTKDDRLLIKQISRYEMDAFLRFAPSYFQYMSEAFFHELPTVLSKNFGLYRIGFKNTATGKSMRMDILVMENLFYERAVKKIFDLKGSMRNRHVQATGRENEVLLDENMVELMFQSPLFLRAHSKELLRGCLHNDTLFLSRLDVMDYSLLVGVDEERRELIVGIVDFIRTFTWDKKLESWVKESGILGGGGKEPTIISPKQYRIRFREAIERYFLTTPDFWSAKLGRRHYHHEELPVTSF</sequence>
<feature type="region of interest" description="Disordered" evidence="13">
    <location>
        <begin position="1524"/>
        <end position="1558"/>
    </location>
</feature>
<feature type="region of interest" description="Disordered" evidence="13">
    <location>
        <begin position="614"/>
        <end position="644"/>
    </location>
</feature>
<feature type="region of interest" description="Disordered" evidence="13">
    <location>
        <begin position="522"/>
        <end position="541"/>
    </location>
</feature>
<feature type="compositionally biased region" description="Polar residues" evidence="13">
    <location>
        <begin position="448"/>
        <end position="458"/>
    </location>
</feature>
<dbReference type="InterPro" id="IPR000306">
    <property type="entry name" value="Znf_FYVE"/>
</dbReference>
<evidence type="ECO:0000256" key="4">
    <source>
        <dbReference type="ARBA" id="ARBA00022723"/>
    </source>
</evidence>
<keyword evidence="3 12" id="KW-0808">Transferase</keyword>
<dbReference type="SMART" id="SM00064">
    <property type="entry name" value="FYVE"/>
    <property type="match status" value="1"/>
</dbReference>
<reference evidence="16" key="1">
    <citation type="journal article" date="2014" name="Genome Announc.">
        <title>De novo whole-genome sequence and genome annotation of Lichtheimia ramosa.</title>
        <authorList>
            <person name="Linde J."/>
            <person name="Schwartze V."/>
            <person name="Binder U."/>
            <person name="Lass-Florl C."/>
            <person name="Voigt K."/>
            <person name="Horn F."/>
        </authorList>
    </citation>
    <scope>NUCLEOTIDE SEQUENCE</scope>
    <source>
        <strain evidence="16">JMRC FSU:6197</strain>
    </source>
</reference>
<feature type="compositionally biased region" description="Low complexity" evidence="13">
    <location>
        <begin position="1694"/>
        <end position="1705"/>
    </location>
</feature>
<dbReference type="CDD" id="cd17300">
    <property type="entry name" value="PIPKc_PIKfyve"/>
    <property type="match status" value="1"/>
</dbReference>
<dbReference type="InterPro" id="IPR027409">
    <property type="entry name" value="GroEL-like_apical_dom_sf"/>
</dbReference>
<dbReference type="Pfam" id="PF01504">
    <property type="entry name" value="PIP5K"/>
    <property type="match status" value="1"/>
</dbReference>
<dbReference type="InterPro" id="IPR011011">
    <property type="entry name" value="Znf_FYVE_PHD"/>
</dbReference>
<dbReference type="FunFam" id="3.50.7.10:FF:000007">
    <property type="entry name" value="1-phosphatidylinositol 3-phosphate 5-kinase isoform X1"/>
    <property type="match status" value="1"/>
</dbReference>
<dbReference type="InterPro" id="IPR017455">
    <property type="entry name" value="Znf_FYVE-rel"/>
</dbReference>
<dbReference type="GO" id="GO:0005524">
    <property type="term" value="F:ATP binding"/>
    <property type="evidence" value="ECO:0007669"/>
    <property type="project" value="UniProtKB-UniRule"/>
</dbReference>
<keyword evidence="4" id="KW-0479">Metal-binding</keyword>
<dbReference type="InterPro" id="IPR013083">
    <property type="entry name" value="Znf_RING/FYVE/PHD"/>
</dbReference>
<evidence type="ECO:0000256" key="7">
    <source>
        <dbReference type="ARBA" id="ARBA00022777"/>
    </source>
</evidence>
<evidence type="ECO:0000259" key="15">
    <source>
        <dbReference type="PROSITE" id="PS51455"/>
    </source>
</evidence>
<evidence type="ECO:0000256" key="13">
    <source>
        <dbReference type="SAM" id="MobiDB-lite"/>
    </source>
</evidence>
<dbReference type="EMBL" id="LK023346">
    <property type="protein sequence ID" value="CDS11176.1"/>
    <property type="molecule type" value="Genomic_DNA"/>
</dbReference>
<feature type="compositionally biased region" description="Polar residues" evidence="13">
    <location>
        <begin position="2079"/>
        <end position="2088"/>
    </location>
</feature>
<dbReference type="EC" id="2.7.1.150" evidence="2"/>
<dbReference type="Gene3D" id="3.30.810.10">
    <property type="entry name" value="2-Layer Sandwich"/>
    <property type="match status" value="1"/>
</dbReference>
<feature type="compositionally biased region" description="Polar residues" evidence="13">
    <location>
        <begin position="1802"/>
        <end position="1814"/>
    </location>
</feature>
<protein>
    <recommendedName>
        <fullName evidence="2">1-phosphatidylinositol-3-phosphate 5-kinase</fullName>
        <ecNumber evidence="2">2.7.1.150</ecNumber>
    </recommendedName>
    <alternativeName>
        <fullName evidence="10">Type III PIP kinase</fullName>
    </alternativeName>
</protein>
<dbReference type="InterPro" id="IPR002423">
    <property type="entry name" value="Cpn60/GroEL/TCP-1"/>
</dbReference>
<dbReference type="InterPro" id="IPR027483">
    <property type="entry name" value="PInositol-4-P-4/5-kinase_C_sf"/>
</dbReference>
<dbReference type="Pfam" id="PF00118">
    <property type="entry name" value="Cpn60_TCP1"/>
    <property type="match status" value="1"/>
</dbReference>
<keyword evidence="7 12" id="KW-0418">Kinase</keyword>
<dbReference type="SUPFAM" id="SSF54849">
    <property type="entry name" value="GroEL-intermediate domain like"/>
    <property type="match status" value="1"/>
</dbReference>
<feature type="region of interest" description="Disordered" evidence="13">
    <location>
        <begin position="1688"/>
        <end position="1737"/>
    </location>
</feature>
<keyword evidence="8" id="KW-0862">Zinc</keyword>
<gene>
    <name evidence="16" type="ORF">LRAMOSA03439</name>
</gene>
<keyword evidence="5 12" id="KW-0547">Nucleotide-binding</keyword>
<evidence type="ECO:0000256" key="11">
    <source>
        <dbReference type="PROSITE-ProRule" id="PRU00091"/>
    </source>
</evidence>
<feature type="domain" description="FYVE-type" evidence="14">
    <location>
        <begin position="203"/>
        <end position="263"/>
    </location>
</feature>
<feature type="region of interest" description="Disordered" evidence="13">
    <location>
        <begin position="422"/>
        <end position="467"/>
    </location>
</feature>
<feature type="compositionally biased region" description="Polar residues" evidence="13">
    <location>
        <begin position="1621"/>
        <end position="1630"/>
    </location>
</feature>
<evidence type="ECO:0000256" key="8">
    <source>
        <dbReference type="ARBA" id="ARBA00022833"/>
    </source>
</evidence>
<dbReference type="GO" id="GO:0000285">
    <property type="term" value="F:1-phosphatidylinositol-3-phosphate 5-kinase activity"/>
    <property type="evidence" value="ECO:0007669"/>
    <property type="project" value="UniProtKB-EC"/>
</dbReference>
<evidence type="ECO:0000256" key="1">
    <source>
        <dbReference type="ARBA" id="ARBA00000768"/>
    </source>
</evidence>
<dbReference type="GO" id="GO:0046854">
    <property type="term" value="P:phosphatidylinositol phosphate biosynthetic process"/>
    <property type="evidence" value="ECO:0007669"/>
    <property type="project" value="TreeGrafter"/>
</dbReference>
<dbReference type="GO" id="GO:0008270">
    <property type="term" value="F:zinc ion binding"/>
    <property type="evidence" value="ECO:0007669"/>
    <property type="project" value="UniProtKB-KW"/>
</dbReference>
<feature type="compositionally biased region" description="Low complexity" evidence="13">
    <location>
        <begin position="522"/>
        <end position="539"/>
    </location>
</feature>
<proteinExistence type="predicted"/>
<feature type="region of interest" description="Disordered" evidence="13">
    <location>
        <begin position="2079"/>
        <end position="2099"/>
    </location>
</feature>
<keyword evidence="6 11" id="KW-0863">Zinc-finger</keyword>
<dbReference type="FunFam" id="3.30.810.10:FF:000001">
    <property type="entry name" value="1-phosphatidylinositol 3-phosphate 5-kinase FAB1"/>
    <property type="match status" value="1"/>
</dbReference>
<dbReference type="CDD" id="cd15725">
    <property type="entry name" value="FYVE_PIKfyve_Fab1"/>
    <property type="match status" value="1"/>
</dbReference>
<feature type="region of interest" description="Disordered" evidence="13">
    <location>
        <begin position="53"/>
        <end position="91"/>
    </location>
</feature>
<dbReference type="SMART" id="SM00330">
    <property type="entry name" value="PIPKc"/>
    <property type="match status" value="1"/>
</dbReference>
<dbReference type="Gene3D" id="3.30.40.10">
    <property type="entry name" value="Zinc/RING finger domain, C3HC4 (zinc finger)"/>
    <property type="match status" value="1"/>
</dbReference>
<evidence type="ECO:0000313" key="16">
    <source>
        <dbReference type="EMBL" id="CDS11176.1"/>
    </source>
</evidence>
<evidence type="ECO:0000256" key="9">
    <source>
        <dbReference type="ARBA" id="ARBA00022840"/>
    </source>
</evidence>
<dbReference type="InterPro" id="IPR002498">
    <property type="entry name" value="PInositol-4-P-4/5-kinase_core"/>
</dbReference>
<dbReference type="CDD" id="cd03334">
    <property type="entry name" value="Fab1_TCP"/>
    <property type="match status" value="1"/>
</dbReference>
<dbReference type="Pfam" id="PF01363">
    <property type="entry name" value="FYVE"/>
    <property type="match status" value="1"/>
</dbReference>
<feature type="compositionally biased region" description="Low complexity" evidence="13">
    <location>
        <begin position="626"/>
        <end position="644"/>
    </location>
</feature>
<feature type="compositionally biased region" description="Pro residues" evidence="13">
    <location>
        <begin position="358"/>
        <end position="375"/>
    </location>
</feature>
<dbReference type="FunFam" id="3.30.800.10:FF:000005">
    <property type="entry name" value="1-phosphatidylinositol-3-phosphate 5-kinase (Fab1)"/>
    <property type="match status" value="1"/>
</dbReference>
<dbReference type="InterPro" id="IPR027410">
    <property type="entry name" value="TCP-1-like_intermed_sf"/>
</dbReference>
<dbReference type="GO" id="GO:0010008">
    <property type="term" value="C:endosome membrane"/>
    <property type="evidence" value="ECO:0007669"/>
    <property type="project" value="TreeGrafter"/>
</dbReference>
<feature type="compositionally biased region" description="Basic residues" evidence="13">
    <location>
        <begin position="1611"/>
        <end position="1620"/>
    </location>
</feature>
<dbReference type="GO" id="GO:0000329">
    <property type="term" value="C:fungal-type vacuole membrane"/>
    <property type="evidence" value="ECO:0007669"/>
    <property type="project" value="TreeGrafter"/>
</dbReference>
<feature type="region of interest" description="Disordered" evidence="13">
    <location>
        <begin position="1600"/>
        <end position="1652"/>
    </location>
</feature>
<keyword evidence="9 12" id="KW-0067">ATP-binding</keyword>
<dbReference type="PANTHER" id="PTHR45748:SF7">
    <property type="entry name" value="1-PHOSPHATIDYLINOSITOL 3-PHOSPHATE 5-KINASE-RELATED"/>
    <property type="match status" value="1"/>
</dbReference>
<evidence type="ECO:0000256" key="6">
    <source>
        <dbReference type="ARBA" id="ARBA00022771"/>
    </source>
</evidence>
<feature type="compositionally biased region" description="Polar residues" evidence="13">
    <location>
        <begin position="389"/>
        <end position="406"/>
    </location>
</feature>